<reference evidence="5 6" key="1">
    <citation type="submission" date="2015-12" db="EMBL/GenBank/DDBJ databases">
        <title>Genome sequence of the marine Rhodobacteraceae strain O3.65, Candidatus Tritonibacter horizontis.</title>
        <authorList>
            <person name="Poehlein A."/>
            <person name="Giebel H.A."/>
            <person name="Voget S."/>
            <person name="Brinkhoff T."/>
        </authorList>
    </citation>
    <scope>NUCLEOTIDE SEQUENCE [LARGE SCALE GENOMIC DNA]</scope>
    <source>
        <strain evidence="5 6">O3.65</strain>
    </source>
</reference>
<dbReference type="Pfam" id="PF00990">
    <property type="entry name" value="GGDEF"/>
    <property type="match status" value="1"/>
</dbReference>
<protein>
    <submittedName>
        <fullName evidence="5">Cyclic di-GMP phosphodiesterase Gmr</fullName>
        <ecNumber evidence="5">3.1.4.52</ecNumber>
    </submittedName>
</protein>
<dbReference type="AlphaFoldDB" id="A0A132BSK0"/>
<dbReference type="Pfam" id="PF03707">
    <property type="entry name" value="MHYT"/>
    <property type="match status" value="3"/>
</dbReference>
<dbReference type="SMART" id="SM00052">
    <property type="entry name" value="EAL"/>
    <property type="match status" value="1"/>
</dbReference>
<feature type="transmembrane region" description="Helical" evidence="1">
    <location>
        <begin position="84"/>
        <end position="103"/>
    </location>
</feature>
<name>A0A132BSK0_9RHOB</name>
<dbReference type="OrthoDB" id="9814202at2"/>
<dbReference type="InterPro" id="IPR000160">
    <property type="entry name" value="GGDEF_dom"/>
</dbReference>
<dbReference type="EMBL" id="LPUY01000103">
    <property type="protein sequence ID" value="KUP91186.1"/>
    <property type="molecule type" value="Genomic_DNA"/>
</dbReference>
<evidence type="ECO:0000256" key="1">
    <source>
        <dbReference type="PROSITE-ProRule" id="PRU00244"/>
    </source>
</evidence>
<dbReference type="SMART" id="SM00267">
    <property type="entry name" value="GGDEF"/>
    <property type="match status" value="1"/>
</dbReference>
<dbReference type="RefSeq" id="WP_068247910.1">
    <property type="nucleotide sequence ID" value="NZ_LPUY01000103.1"/>
</dbReference>
<dbReference type="PATRIC" id="fig|1768241.3.peg.4139"/>
<evidence type="ECO:0000259" key="3">
    <source>
        <dbReference type="PROSITE" id="PS50887"/>
    </source>
</evidence>
<evidence type="ECO:0000259" key="4">
    <source>
        <dbReference type="PROSITE" id="PS50924"/>
    </source>
</evidence>
<evidence type="ECO:0000313" key="5">
    <source>
        <dbReference type="EMBL" id="KUP91186.1"/>
    </source>
</evidence>
<gene>
    <name evidence="5" type="primary">gmr_5</name>
    <name evidence="5" type="ORF">TRIHO_39640</name>
</gene>
<feature type="transmembrane region" description="Helical" evidence="1">
    <location>
        <begin position="52"/>
        <end position="72"/>
    </location>
</feature>
<dbReference type="Proteomes" id="UP000068382">
    <property type="component" value="Unassembled WGS sequence"/>
</dbReference>
<dbReference type="PROSITE" id="PS50887">
    <property type="entry name" value="GGDEF"/>
    <property type="match status" value="1"/>
</dbReference>
<dbReference type="Pfam" id="PF00563">
    <property type="entry name" value="EAL"/>
    <property type="match status" value="1"/>
</dbReference>
<dbReference type="PANTHER" id="PTHR44757">
    <property type="entry name" value="DIGUANYLATE CYCLASE DGCP"/>
    <property type="match status" value="1"/>
</dbReference>
<organism evidence="5 6">
    <name type="scientific">Tritonibacter horizontis</name>
    <dbReference type="NCBI Taxonomy" id="1768241"/>
    <lineage>
        <taxon>Bacteria</taxon>
        <taxon>Pseudomonadati</taxon>
        <taxon>Pseudomonadota</taxon>
        <taxon>Alphaproteobacteria</taxon>
        <taxon>Rhodobacterales</taxon>
        <taxon>Paracoccaceae</taxon>
        <taxon>Tritonibacter</taxon>
    </lineage>
</organism>
<dbReference type="Gene3D" id="3.20.20.450">
    <property type="entry name" value="EAL domain"/>
    <property type="match status" value="1"/>
</dbReference>
<feature type="domain" description="GGDEF" evidence="3">
    <location>
        <begin position="285"/>
        <end position="418"/>
    </location>
</feature>
<dbReference type="Gene3D" id="3.30.70.270">
    <property type="match status" value="1"/>
</dbReference>
<keyword evidence="1" id="KW-0472">Membrane</keyword>
<keyword evidence="1" id="KW-0812">Transmembrane</keyword>
<dbReference type="InterPro" id="IPR029787">
    <property type="entry name" value="Nucleotide_cyclase"/>
</dbReference>
<evidence type="ECO:0000259" key="2">
    <source>
        <dbReference type="PROSITE" id="PS50883"/>
    </source>
</evidence>
<dbReference type="SUPFAM" id="SSF141868">
    <property type="entry name" value="EAL domain-like"/>
    <property type="match status" value="1"/>
</dbReference>
<feature type="transmembrane region" description="Helical" evidence="1">
    <location>
        <begin position="12"/>
        <end position="32"/>
    </location>
</feature>
<comment type="caution">
    <text evidence="5">The sequence shown here is derived from an EMBL/GenBank/DDBJ whole genome shotgun (WGS) entry which is preliminary data.</text>
</comment>
<dbReference type="InterPro" id="IPR035919">
    <property type="entry name" value="EAL_sf"/>
</dbReference>
<dbReference type="EC" id="3.1.4.52" evidence="5"/>
<dbReference type="InterPro" id="IPR052155">
    <property type="entry name" value="Biofilm_reg_signaling"/>
</dbReference>
<evidence type="ECO:0000313" key="6">
    <source>
        <dbReference type="Proteomes" id="UP000068382"/>
    </source>
</evidence>
<dbReference type="InterPro" id="IPR043128">
    <property type="entry name" value="Rev_trsase/Diguanyl_cyclase"/>
</dbReference>
<dbReference type="NCBIfam" id="TIGR00254">
    <property type="entry name" value="GGDEF"/>
    <property type="match status" value="1"/>
</dbReference>
<dbReference type="SUPFAM" id="SSF55073">
    <property type="entry name" value="Nucleotide cyclase"/>
    <property type="match status" value="1"/>
</dbReference>
<sequence length="685" mass="75539">MYRLLDCITQEHHYGLVAVAAFICVVGSALSVHMSTRLTEWTGKRRLVQLPLASLITGATIWSTHFIGMLAYEPGYDHGYEPVLTGVSLVVAVLGSLVANLGLAFARDNVAPVLAGAVFGMTVAAMHYTGMRAYLLPGEIEWSLGTVVSSVLLGTVLGAGSYALIVMRLGGVPGRVWPTLVMVCAICLMHFTGMSAIDIRLDSSFEVPPKTISDTAMALLIFAVTAVILLIAMSSASIEVNMEGETREQLNHAALHDPLTGMPNRMSLNHKLENLQDFLREDETARIAIMTIDLNLFKEINDLHGHSAGDAVLSRVAVRLASQQGEGEFLARVGGDEFVAIKQNFRRIEEVLTFAERLHAAIIEPIDLDEISLRVGASIGVATTLEDGRQPEELLHKSDVAMYRAKSEPSSPICLFNEEMDRRSQDKTQLVYDLRRAVENSEFELYYQLQNELKSLAPVGFEVLLRWNHPTRGRVSPVEFIPVAEETGLIREIGRWVLHEACREAAQWDHPYSIAVNVAPQQLVQPSFVEDVMDILMETGLAAPRLELEITEASIIDDQAHTLKVMHKLKTVGIRIAMDDFGTGYSSLAMLQTFPFDKIKIDRSFVQDVHKDAQRAAIVRSTLLLGAALNIPVLAEGVEVEDELHFLRGERCASVQGYFFGKPMNREDMRRIACNPPLNGTESVA</sequence>
<dbReference type="PROSITE" id="PS50924">
    <property type="entry name" value="MHYT"/>
    <property type="match status" value="1"/>
</dbReference>
<dbReference type="GO" id="GO:0016020">
    <property type="term" value="C:membrane"/>
    <property type="evidence" value="ECO:0007669"/>
    <property type="project" value="UniProtKB-UniRule"/>
</dbReference>
<dbReference type="InterPro" id="IPR005330">
    <property type="entry name" value="MHYT_dom"/>
</dbReference>
<feature type="transmembrane region" description="Helical" evidence="1">
    <location>
        <begin position="142"/>
        <end position="165"/>
    </location>
</feature>
<dbReference type="CDD" id="cd01948">
    <property type="entry name" value="EAL"/>
    <property type="match status" value="1"/>
</dbReference>
<feature type="transmembrane region" description="Helical" evidence="1">
    <location>
        <begin position="177"/>
        <end position="197"/>
    </location>
</feature>
<dbReference type="PANTHER" id="PTHR44757:SF2">
    <property type="entry name" value="BIOFILM ARCHITECTURE MAINTENANCE PROTEIN MBAA"/>
    <property type="match status" value="1"/>
</dbReference>
<feature type="transmembrane region" description="Helical" evidence="1">
    <location>
        <begin position="110"/>
        <end position="130"/>
    </location>
</feature>
<feature type="transmembrane region" description="Helical" evidence="1">
    <location>
        <begin position="217"/>
        <end position="238"/>
    </location>
</feature>
<dbReference type="GO" id="GO:0071111">
    <property type="term" value="F:cyclic-guanylate-specific phosphodiesterase activity"/>
    <property type="evidence" value="ECO:0007669"/>
    <property type="project" value="UniProtKB-EC"/>
</dbReference>
<dbReference type="CDD" id="cd01949">
    <property type="entry name" value="GGDEF"/>
    <property type="match status" value="1"/>
</dbReference>
<accession>A0A132BSK0</accession>
<keyword evidence="1" id="KW-1133">Transmembrane helix</keyword>
<keyword evidence="5" id="KW-0378">Hydrolase</keyword>
<dbReference type="InterPro" id="IPR001633">
    <property type="entry name" value="EAL_dom"/>
</dbReference>
<dbReference type="PROSITE" id="PS50883">
    <property type="entry name" value="EAL"/>
    <property type="match status" value="1"/>
</dbReference>
<feature type="domain" description="MHYT" evidence="4">
    <location>
        <begin position="12"/>
        <end position="200"/>
    </location>
</feature>
<proteinExistence type="predicted"/>
<feature type="domain" description="EAL" evidence="2">
    <location>
        <begin position="427"/>
        <end position="677"/>
    </location>
</feature>
<keyword evidence="6" id="KW-1185">Reference proteome</keyword>